<dbReference type="Gene3D" id="1.10.132.20">
    <property type="entry name" value="Ribosome-recycling factor"/>
    <property type="match status" value="1"/>
</dbReference>
<dbReference type="InterPro" id="IPR002661">
    <property type="entry name" value="Ribosome_recyc_fac"/>
</dbReference>
<keyword evidence="4" id="KW-0175">Coiled coil</keyword>
<gene>
    <name evidence="3 6" type="primary">frr</name>
    <name evidence="6" type="ORF">OF376_01165</name>
</gene>
<evidence type="ECO:0000256" key="4">
    <source>
        <dbReference type="SAM" id="Coils"/>
    </source>
</evidence>
<reference evidence="6 7" key="1">
    <citation type="journal article" date="2020" name="Int. J. Syst. Evol. Microbiol.">
        <title>Ureaplasma miroungigenitalium sp. nov. isolated from northern elephant seals (Mirounga angustirostris) and Ureaplasma zalophigenitalium sp. nov. isolated from California sea lions (Zalophus californianus).</title>
        <authorList>
            <person name="Volokhov D.V."/>
            <person name="Gulland F.M."/>
            <person name="Gao Y."/>
            <person name="Chizhikov V.E."/>
        </authorList>
    </citation>
    <scope>NUCLEOTIDE SEQUENCE [LARGE SCALE GENOMIC DNA]</scope>
    <source>
        <strain evidence="6 7">ES3182-GEN</strain>
    </source>
</reference>
<name>A0ABT3BMX5_9BACT</name>
<dbReference type="RefSeq" id="WP_263821706.1">
    <property type="nucleotide sequence ID" value="NZ_JAOXHK010000002.1"/>
</dbReference>
<comment type="function">
    <text evidence="3">Responsible for the release of ribosomes from messenger RNA at the termination of protein biosynthesis. May increase the efficiency of translation by recycling ribosomes from one round of translation to another.</text>
</comment>
<sequence>MDFKIYEKQMNEEKEHVFKWMHNEFAKLRTGRASPAILDGILVDYYGAPTPINQLANISVVDARSLMIKPYDKSSIKDINTAINAANIGINPLVDADVIRLTFPAPTEDLRKELAKKAKQVSEEAKVKVRKIRQNLQDEFKKDTTALEDDKKFFQTKLDELTKKVNKEIEELFANKEKDILTI</sequence>
<evidence type="ECO:0000259" key="5">
    <source>
        <dbReference type="Pfam" id="PF01765"/>
    </source>
</evidence>
<keyword evidence="3" id="KW-0963">Cytoplasm</keyword>
<dbReference type="InterPro" id="IPR023584">
    <property type="entry name" value="Ribosome_recyc_fac_dom"/>
</dbReference>
<evidence type="ECO:0000256" key="2">
    <source>
        <dbReference type="ARBA" id="ARBA00022917"/>
    </source>
</evidence>
<feature type="coiled-coil region" evidence="4">
    <location>
        <begin position="115"/>
        <end position="171"/>
    </location>
</feature>
<dbReference type="Proteomes" id="UP001208245">
    <property type="component" value="Unassembled WGS sequence"/>
</dbReference>
<dbReference type="CDD" id="cd00520">
    <property type="entry name" value="RRF"/>
    <property type="match status" value="1"/>
</dbReference>
<evidence type="ECO:0000256" key="3">
    <source>
        <dbReference type="HAMAP-Rule" id="MF_00040"/>
    </source>
</evidence>
<dbReference type="PANTHER" id="PTHR20982:SF3">
    <property type="entry name" value="MITOCHONDRIAL RIBOSOME RECYCLING FACTOR PSEUDO 1"/>
    <property type="match status" value="1"/>
</dbReference>
<keyword evidence="2 3" id="KW-0648">Protein biosynthesis</keyword>
<organism evidence="6 7">
    <name type="scientific">Ureaplasma miroungigenitalium</name>
    <dbReference type="NCBI Taxonomy" id="1042321"/>
    <lineage>
        <taxon>Bacteria</taxon>
        <taxon>Bacillati</taxon>
        <taxon>Mycoplasmatota</taxon>
        <taxon>Mycoplasmoidales</taxon>
        <taxon>Mycoplasmoidaceae</taxon>
        <taxon>Ureaplasma</taxon>
    </lineage>
</organism>
<dbReference type="EMBL" id="JAOXHL010000001">
    <property type="protein sequence ID" value="MCV3728382.1"/>
    <property type="molecule type" value="Genomic_DNA"/>
</dbReference>
<comment type="subcellular location">
    <subcellularLocation>
        <location evidence="3">Cytoplasm</location>
    </subcellularLocation>
</comment>
<dbReference type="SUPFAM" id="SSF55194">
    <property type="entry name" value="Ribosome recycling factor, RRF"/>
    <property type="match status" value="1"/>
</dbReference>
<evidence type="ECO:0000313" key="6">
    <source>
        <dbReference type="EMBL" id="MCV3728382.1"/>
    </source>
</evidence>
<dbReference type="HAMAP" id="MF_00040">
    <property type="entry name" value="RRF"/>
    <property type="match status" value="1"/>
</dbReference>
<dbReference type="NCBIfam" id="TIGR00496">
    <property type="entry name" value="frr"/>
    <property type="match status" value="1"/>
</dbReference>
<accession>A0ABT3BMX5</accession>
<dbReference type="PANTHER" id="PTHR20982">
    <property type="entry name" value="RIBOSOME RECYCLING FACTOR"/>
    <property type="match status" value="1"/>
</dbReference>
<protein>
    <recommendedName>
        <fullName evidence="3">Ribosome-recycling factor</fullName>
        <shortName evidence="3">RRF</shortName>
    </recommendedName>
    <alternativeName>
        <fullName evidence="3">Ribosome-releasing factor</fullName>
    </alternativeName>
</protein>
<feature type="domain" description="Ribosome recycling factor" evidence="5">
    <location>
        <begin position="22"/>
        <end position="181"/>
    </location>
</feature>
<comment type="caution">
    <text evidence="6">The sequence shown here is derived from an EMBL/GenBank/DDBJ whole genome shotgun (WGS) entry which is preliminary data.</text>
</comment>
<dbReference type="InterPro" id="IPR036191">
    <property type="entry name" value="RRF_sf"/>
</dbReference>
<dbReference type="Gene3D" id="3.30.1360.40">
    <property type="match status" value="1"/>
</dbReference>
<evidence type="ECO:0000313" key="7">
    <source>
        <dbReference type="Proteomes" id="UP001208245"/>
    </source>
</evidence>
<keyword evidence="7" id="KW-1185">Reference proteome</keyword>
<evidence type="ECO:0000256" key="1">
    <source>
        <dbReference type="ARBA" id="ARBA00005912"/>
    </source>
</evidence>
<dbReference type="Pfam" id="PF01765">
    <property type="entry name" value="RRF"/>
    <property type="match status" value="1"/>
</dbReference>
<proteinExistence type="inferred from homology"/>
<comment type="similarity">
    <text evidence="1 3">Belongs to the RRF family.</text>
</comment>